<dbReference type="InParanoid" id="A0A0G4H722"/>
<evidence type="ECO:0000313" key="3">
    <source>
        <dbReference type="Proteomes" id="UP000041254"/>
    </source>
</evidence>
<dbReference type="PhylomeDB" id="A0A0G4H722"/>
<name>A0A0G4H722_VITBC</name>
<sequence>MIVGRHVALRRPNGQHDGTLQLFRHNNELRVIRNEPDFAIVINPPLLPTRCVHPFHPLWQHPFQQHARPHDPPVGSRIWWLDGVGWTAGVNAGGVSASASSLLKRLLILYHRRMAVGGMYQSPPVAVDRSVRGGYLDRILARSPHTPLDACSHVTAYEAVSGACLQAHVLTSSADPFIAYIAFSIPSIQRSNVRIIIVTTEAPAAGVANGALRTAIPPDRRQSASRPRPHRPHRPRRPGTVDTQGGWMASRKAHK</sequence>
<organism evidence="2 3">
    <name type="scientific">Vitrella brassicaformis (strain CCMP3155)</name>
    <dbReference type="NCBI Taxonomy" id="1169540"/>
    <lineage>
        <taxon>Eukaryota</taxon>
        <taxon>Sar</taxon>
        <taxon>Alveolata</taxon>
        <taxon>Colpodellida</taxon>
        <taxon>Vitrellaceae</taxon>
        <taxon>Vitrella</taxon>
    </lineage>
</organism>
<feature type="compositionally biased region" description="Basic residues" evidence="1">
    <location>
        <begin position="227"/>
        <end position="237"/>
    </location>
</feature>
<evidence type="ECO:0000313" key="2">
    <source>
        <dbReference type="EMBL" id="CEM39672.1"/>
    </source>
</evidence>
<proteinExistence type="predicted"/>
<keyword evidence="3" id="KW-1185">Reference proteome</keyword>
<dbReference type="Proteomes" id="UP000041254">
    <property type="component" value="Unassembled WGS sequence"/>
</dbReference>
<dbReference type="EMBL" id="CDMY01001045">
    <property type="protein sequence ID" value="CEM39672.1"/>
    <property type="molecule type" value="Genomic_DNA"/>
</dbReference>
<reference evidence="2 3" key="1">
    <citation type="submission" date="2014-11" db="EMBL/GenBank/DDBJ databases">
        <authorList>
            <person name="Zhu J."/>
            <person name="Qi W."/>
            <person name="Song R."/>
        </authorList>
    </citation>
    <scope>NUCLEOTIDE SEQUENCE [LARGE SCALE GENOMIC DNA]</scope>
</reference>
<protein>
    <submittedName>
        <fullName evidence="2">Uncharacterized protein</fullName>
    </submittedName>
</protein>
<dbReference type="VEuPathDB" id="CryptoDB:Vbra_19719"/>
<accession>A0A0G4H722</accession>
<feature type="region of interest" description="Disordered" evidence="1">
    <location>
        <begin position="211"/>
        <end position="255"/>
    </location>
</feature>
<evidence type="ECO:0000256" key="1">
    <source>
        <dbReference type="SAM" id="MobiDB-lite"/>
    </source>
</evidence>
<gene>
    <name evidence="2" type="ORF">Vbra_19719</name>
</gene>
<dbReference type="AlphaFoldDB" id="A0A0G4H722"/>